<evidence type="ECO:0000313" key="3">
    <source>
        <dbReference type="Proteomes" id="UP000625316"/>
    </source>
</evidence>
<sequence length="366" mass="41410">MNRQVRLSRAMAVAVVMSFGAMTIGARAVVAPGIALDRAAVVAQSETARQSDLPRASLLKLPRPPEPFPTLSTPQIDRQLELYLRYLAQYGRPDVLIVGSSRALQGIDPVALQIALAEAGYPRLKVFNFGINGATAQVVNLQLNRLLKPQQWPRVIVWADGVRAFNSGRPDRTYRNIQASQGFQQLQAGRTPQLVPYLNGMLHDDATIRDPRQLQGLNIVRQVFAPNQYFRRFPKIAGRFDGDYIDFNLAGAQAQATAALLLQTRRRRIPLVFVNLPLTDIYLDRLRDRRERQFRRYKQRLAGQGQLTFIDMAQQWPDRYDYFADPSHLNQSGAQAVAKFLGRRLAVYFERQLGVAKPAYQLGDRR</sequence>
<organism evidence="2 3">
    <name type="scientific">Romeriopsis navalis LEGE 11480</name>
    <dbReference type="NCBI Taxonomy" id="2777977"/>
    <lineage>
        <taxon>Bacteria</taxon>
        <taxon>Bacillati</taxon>
        <taxon>Cyanobacteriota</taxon>
        <taxon>Cyanophyceae</taxon>
        <taxon>Leptolyngbyales</taxon>
        <taxon>Leptolyngbyaceae</taxon>
        <taxon>Romeriopsis</taxon>
        <taxon>Romeriopsis navalis</taxon>
    </lineage>
</organism>
<feature type="chain" id="PRO_5038012987" description="DUF1574 domain-containing protein" evidence="1">
    <location>
        <begin position="29"/>
        <end position="366"/>
    </location>
</feature>
<proteinExistence type="predicted"/>
<dbReference type="InterPro" id="IPR036514">
    <property type="entry name" value="SGNH_hydro_sf"/>
</dbReference>
<feature type="signal peptide" evidence="1">
    <location>
        <begin position="1"/>
        <end position="28"/>
    </location>
</feature>
<keyword evidence="1" id="KW-0732">Signal</keyword>
<dbReference type="Proteomes" id="UP000625316">
    <property type="component" value="Unassembled WGS sequence"/>
</dbReference>
<dbReference type="SUPFAM" id="SSF52266">
    <property type="entry name" value="SGNH hydrolase"/>
    <property type="match status" value="1"/>
</dbReference>
<dbReference type="Gene3D" id="3.40.50.1110">
    <property type="entry name" value="SGNH hydrolase"/>
    <property type="match status" value="1"/>
</dbReference>
<accession>A0A928VTM6</accession>
<keyword evidence="3" id="KW-1185">Reference proteome</keyword>
<evidence type="ECO:0000256" key="1">
    <source>
        <dbReference type="SAM" id="SignalP"/>
    </source>
</evidence>
<name>A0A928VTM6_9CYAN</name>
<gene>
    <name evidence="2" type="ORF">IQ266_20000</name>
</gene>
<evidence type="ECO:0008006" key="4">
    <source>
        <dbReference type="Google" id="ProtNLM"/>
    </source>
</evidence>
<comment type="caution">
    <text evidence="2">The sequence shown here is derived from an EMBL/GenBank/DDBJ whole genome shotgun (WGS) entry which is preliminary data.</text>
</comment>
<reference evidence="2" key="1">
    <citation type="submission" date="2020-10" db="EMBL/GenBank/DDBJ databases">
        <authorList>
            <person name="Castelo-Branco R."/>
            <person name="Eusebio N."/>
            <person name="Adriana R."/>
            <person name="Vieira A."/>
            <person name="Brugerolle De Fraissinette N."/>
            <person name="Rezende De Castro R."/>
            <person name="Schneider M.P."/>
            <person name="Vasconcelos V."/>
            <person name="Leao P.N."/>
        </authorList>
    </citation>
    <scope>NUCLEOTIDE SEQUENCE</scope>
    <source>
        <strain evidence="2">LEGE 11480</strain>
    </source>
</reference>
<dbReference type="EMBL" id="JADEXQ010000085">
    <property type="protein sequence ID" value="MBE9032024.1"/>
    <property type="molecule type" value="Genomic_DNA"/>
</dbReference>
<protein>
    <recommendedName>
        <fullName evidence="4">DUF1574 domain-containing protein</fullName>
    </recommendedName>
</protein>
<dbReference type="AlphaFoldDB" id="A0A928VTM6"/>
<evidence type="ECO:0000313" key="2">
    <source>
        <dbReference type="EMBL" id="MBE9032024.1"/>
    </source>
</evidence>